<keyword evidence="8 11" id="KW-0653">Protein transport</keyword>
<keyword evidence="7" id="KW-0788">Thiol protease</keyword>
<dbReference type="EMBL" id="MRZV01001471">
    <property type="protein sequence ID" value="PIK37663.1"/>
    <property type="molecule type" value="Genomic_DNA"/>
</dbReference>
<dbReference type="Proteomes" id="UP000230750">
    <property type="component" value="Unassembled WGS sequence"/>
</dbReference>
<reference evidence="14 15" key="1">
    <citation type="journal article" date="2017" name="PLoS Biol.">
        <title>The sea cucumber genome provides insights into morphological evolution and visceral regeneration.</title>
        <authorList>
            <person name="Zhang X."/>
            <person name="Sun L."/>
            <person name="Yuan J."/>
            <person name="Sun Y."/>
            <person name="Gao Y."/>
            <person name="Zhang L."/>
            <person name="Li S."/>
            <person name="Dai H."/>
            <person name="Hamel J.F."/>
            <person name="Liu C."/>
            <person name="Yu Y."/>
            <person name="Liu S."/>
            <person name="Lin W."/>
            <person name="Guo K."/>
            <person name="Jin S."/>
            <person name="Xu P."/>
            <person name="Storey K.B."/>
            <person name="Huan P."/>
            <person name="Zhang T."/>
            <person name="Zhou Y."/>
            <person name="Zhang J."/>
            <person name="Lin C."/>
            <person name="Li X."/>
            <person name="Xing L."/>
            <person name="Huo D."/>
            <person name="Sun M."/>
            <person name="Wang L."/>
            <person name="Mercier A."/>
            <person name="Li F."/>
            <person name="Yang H."/>
            <person name="Xiang J."/>
        </authorList>
    </citation>
    <scope>NUCLEOTIDE SEQUENCE [LARGE SCALE GENOMIC DNA]</scope>
    <source>
        <strain evidence="14">Shaxun</strain>
        <tissue evidence="14">Muscle</tissue>
    </source>
</reference>
<evidence type="ECO:0000313" key="15">
    <source>
        <dbReference type="Proteomes" id="UP000230750"/>
    </source>
</evidence>
<comment type="catalytic activity">
    <reaction evidence="10">
        <text>[protein]-C-terminal L-amino acid-glycyl-phosphatidylethanolamide + H2O = [protein]-C-terminal L-amino acid-glycine + a 1,2-diacyl-sn-glycero-3-phosphoethanolamine</text>
        <dbReference type="Rhea" id="RHEA:67548"/>
        <dbReference type="Rhea" id="RHEA-COMP:17323"/>
        <dbReference type="Rhea" id="RHEA-COMP:17324"/>
        <dbReference type="ChEBI" id="CHEBI:15377"/>
        <dbReference type="ChEBI" id="CHEBI:64612"/>
        <dbReference type="ChEBI" id="CHEBI:172940"/>
        <dbReference type="ChEBI" id="CHEBI:172941"/>
    </reaction>
    <physiologicalReaction direction="left-to-right" evidence="10">
        <dbReference type="Rhea" id="RHEA:67549"/>
    </physiologicalReaction>
</comment>
<keyword evidence="3" id="KW-0813">Transport</keyword>
<dbReference type="SUPFAM" id="SSF54001">
    <property type="entry name" value="Cysteine proteinases"/>
    <property type="match status" value="1"/>
</dbReference>
<feature type="region of interest" description="Disordered" evidence="12">
    <location>
        <begin position="270"/>
        <end position="346"/>
    </location>
</feature>
<comment type="subcellular location">
    <subcellularLocation>
        <location evidence="1 11">Cytoplasm</location>
    </subcellularLocation>
</comment>
<feature type="region of interest" description="Disordered" evidence="12">
    <location>
        <begin position="19"/>
        <end position="63"/>
    </location>
</feature>
<dbReference type="EC" id="3.4.22.-" evidence="11"/>
<feature type="region of interest" description="Disordered" evidence="12">
    <location>
        <begin position="586"/>
        <end position="657"/>
    </location>
</feature>
<dbReference type="GO" id="GO:0000423">
    <property type="term" value="P:mitophagy"/>
    <property type="evidence" value="ECO:0007669"/>
    <property type="project" value="TreeGrafter"/>
</dbReference>
<dbReference type="InterPro" id="IPR005078">
    <property type="entry name" value="Peptidase_C54"/>
</dbReference>
<feature type="compositionally biased region" description="Basic and acidic residues" evidence="12">
    <location>
        <begin position="709"/>
        <end position="718"/>
    </location>
</feature>
<feature type="compositionally biased region" description="Polar residues" evidence="12">
    <location>
        <begin position="279"/>
        <end position="295"/>
    </location>
</feature>
<feature type="compositionally biased region" description="Basic and acidic residues" evidence="12">
    <location>
        <begin position="728"/>
        <end position="743"/>
    </location>
</feature>
<feature type="compositionally biased region" description="Basic and acidic residues" evidence="12">
    <location>
        <begin position="599"/>
        <end position="615"/>
    </location>
</feature>
<feature type="compositionally biased region" description="Polar residues" evidence="12">
    <location>
        <begin position="682"/>
        <end position="705"/>
    </location>
</feature>
<feature type="compositionally biased region" description="Polar residues" evidence="12">
    <location>
        <begin position="54"/>
        <end position="63"/>
    </location>
</feature>
<evidence type="ECO:0000313" key="14">
    <source>
        <dbReference type="EMBL" id="PIK37663.1"/>
    </source>
</evidence>
<evidence type="ECO:0000256" key="12">
    <source>
        <dbReference type="SAM" id="MobiDB-lite"/>
    </source>
</evidence>
<feature type="compositionally biased region" description="Polar residues" evidence="12">
    <location>
        <begin position="168"/>
        <end position="179"/>
    </location>
</feature>
<evidence type="ECO:0000256" key="2">
    <source>
        <dbReference type="ARBA" id="ARBA00010958"/>
    </source>
</evidence>
<keyword evidence="9 11" id="KW-0072">Autophagy</keyword>
<dbReference type="GO" id="GO:0005737">
    <property type="term" value="C:cytoplasm"/>
    <property type="evidence" value="ECO:0007669"/>
    <property type="project" value="UniProtKB-SubCell"/>
</dbReference>
<comment type="similarity">
    <text evidence="2 11">Belongs to the peptidase C54 family.</text>
</comment>
<dbReference type="AlphaFoldDB" id="A0A2G8JPK3"/>
<dbReference type="InterPro" id="IPR038765">
    <property type="entry name" value="Papain-like_cys_pep_sf"/>
</dbReference>
<dbReference type="GO" id="GO:0035973">
    <property type="term" value="P:aggrephagy"/>
    <property type="evidence" value="ECO:0007669"/>
    <property type="project" value="TreeGrafter"/>
</dbReference>
<evidence type="ECO:0000256" key="11">
    <source>
        <dbReference type="RuleBase" id="RU363115"/>
    </source>
</evidence>
<feature type="compositionally biased region" description="Basic and acidic residues" evidence="12">
    <location>
        <begin position="766"/>
        <end position="792"/>
    </location>
</feature>
<evidence type="ECO:0000256" key="1">
    <source>
        <dbReference type="ARBA" id="ARBA00004496"/>
    </source>
</evidence>
<evidence type="ECO:0000256" key="4">
    <source>
        <dbReference type="ARBA" id="ARBA00022490"/>
    </source>
</evidence>
<evidence type="ECO:0000256" key="6">
    <source>
        <dbReference type="ARBA" id="ARBA00022801"/>
    </source>
</evidence>
<dbReference type="GO" id="GO:0019786">
    <property type="term" value="F:protein-phosphatidylethanolamide deconjugating activity"/>
    <property type="evidence" value="ECO:0007669"/>
    <property type="project" value="InterPro"/>
</dbReference>
<proteinExistence type="inferred from homology"/>
<dbReference type="PANTHER" id="PTHR22624:SF52">
    <property type="entry name" value="CYSTEINE PROTEASE"/>
    <property type="match status" value="1"/>
</dbReference>
<comment type="caution">
    <text evidence="14">The sequence shown here is derived from an EMBL/GenBank/DDBJ whole genome shotgun (WGS) entry which is preliminary data.</text>
</comment>
<evidence type="ECO:0000256" key="5">
    <source>
        <dbReference type="ARBA" id="ARBA00022670"/>
    </source>
</evidence>
<feature type="compositionally biased region" description="Basic and acidic residues" evidence="12">
    <location>
        <begin position="316"/>
        <end position="325"/>
    </location>
</feature>
<sequence>MAEVWKATKRTFADLIDVDSSTSRKPDTVGDTRSRQSTSSSSSTNRPSSSNANVSSYRTNVNAVNTRPATTVWASATASSNSNVGKVSTESTSRSDSNASQSSDILRRTDTDGQSANFPSRLSTVHLGQGNTDVRPSVTEDNELLLNPSQLQLQDQILADSSKADVQTTTGQRLTSQPRIVSPLSLSSTSSSSLTNRKVPQKSEPKIKNRNLHILPSGFSPPRNKTQVAYTSDVQPIFHHSQTVPELGLYPQYASFQPREATVKKDLPLLLPGEESPDTQRQNLTNKNDGQSTSLVVERSSRTIGKSTRRRIRSSSSDRAKEMKLIQRRPSYNKSQTIDSRRSDIDEDDDWHEQAEKVKLKFMSMWNNVKYGWTVKTKTLFNIHKAIWLLGKCYHHRPEDPDLDKLHPGLQAVRSPAEELFKQDFVSRIWLTYRREFPQLSGSTLTTDCGWGCMLRSGQMLLAQSLILHFLGRDWNLYKSQTVESEKLHRQIIQWFGDQPSDMSPFSVHHLVEIGKHSGKRAGDWFGPASVAHIIKVAVDQAPELNPMLDSICIYVSQDCTVYKQDVIDLCTRKRKKLVKPIYHDVPERDSVGSGTGDPSRETSKHSSAESKELLHQQSSSSSFAVVGDETGTRTCNNEEDCFGTTEERNSSFGSGVDKETIASEDSFETVLRQFDSEWDKYSSNSRGNDQDGLSLNDTADTVNSYRDPASKVERSDDGLGAVLKQSVGEKETADETDGRTDEGPSISTGRAGADKSETKASSTNRRNDRGLSESEKETTREEEIKKTRKEENDGEATHSNNSNSPTEEEYSSDWCAVIILVPVRLGGEEVNNIYIRPIQSLFSMTNCIGIIGGKPKHSLYFVGFQDEKLIHLDPHYCQSVVDMKEKDFPIWTFHCMSPRKMAITKMDPSCTIGFYLKTREDFDKFCIEIQQVINPPGSGKDYPMFIIREGRCREWNAQHETSTRNERYLRVRHVNEDGKLISPVTASEDFVLLD</sequence>
<evidence type="ECO:0000256" key="10">
    <source>
        <dbReference type="ARBA" id="ARBA00029362"/>
    </source>
</evidence>
<feature type="compositionally biased region" description="Basic and acidic residues" evidence="12">
    <location>
        <begin position="22"/>
        <end position="34"/>
    </location>
</feature>
<evidence type="ECO:0000256" key="3">
    <source>
        <dbReference type="ARBA" id="ARBA00022448"/>
    </source>
</evidence>
<feature type="domain" description="Peptidase C54 catalytic" evidence="13">
    <location>
        <begin position="420"/>
        <end position="576"/>
    </location>
</feature>
<dbReference type="GO" id="GO:0004197">
    <property type="term" value="F:cysteine-type endopeptidase activity"/>
    <property type="evidence" value="ECO:0007669"/>
    <property type="project" value="TreeGrafter"/>
</dbReference>
<comment type="function">
    <text evidence="11">Cysteine protease that plays a key role in autophagy by mediating both proteolytic activation and delipidation of ATG8 family proteins.</text>
</comment>
<dbReference type="OrthoDB" id="2960936at2759"/>
<protein>
    <recommendedName>
        <fullName evidence="11">Cysteine protease</fullName>
        <ecNumber evidence="11">3.4.22.-</ecNumber>
    </recommendedName>
</protein>
<feature type="region of interest" description="Disordered" evidence="12">
    <location>
        <begin position="680"/>
        <end position="809"/>
    </location>
</feature>
<dbReference type="Pfam" id="PF03416">
    <property type="entry name" value="Peptidase_C54"/>
    <property type="match status" value="2"/>
</dbReference>
<evidence type="ECO:0000256" key="8">
    <source>
        <dbReference type="ARBA" id="ARBA00022927"/>
    </source>
</evidence>
<organism evidence="14 15">
    <name type="scientific">Stichopus japonicus</name>
    <name type="common">Sea cucumber</name>
    <dbReference type="NCBI Taxonomy" id="307972"/>
    <lineage>
        <taxon>Eukaryota</taxon>
        <taxon>Metazoa</taxon>
        <taxon>Echinodermata</taxon>
        <taxon>Eleutherozoa</taxon>
        <taxon>Echinozoa</taxon>
        <taxon>Holothuroidea</taxon>
        <taxon>Aspidochirotacea</taxon>
        <taxon>Aspidochirotida</taxon>
        <taxon>Stichopodidae</taxon>
        <taxon>Apostichopus</taxon>
    </lineage>
</organism>
<feature type="region of interest" description="Disordered" evidence="12">
    <location>
        <begin position="77"/>
        <end position="136"/>
    </location>
</feature>
<keyword evidence="4 11" id="KW-0963">Cytoplasm</keyword>
<dbReference type="GO" id="GO:0000045">
    <property type="term" value="P:autophagosome assembly"/>
    <property type="evidence" value="ECO:0007669"/>
    <property type="project" value="TreeGrafter"/>
</dbReference>
<feature type="compositionally biased region" description="Polar residues" evidence="12">
    <location>
        <begin position="112"/>
        <end position="123"/>
    </location>
</feature>
<dbReference type="GO" id="GO:0015031">
    <property type="term" value="P:protein transport"/>
    <property type="evidence" value="ECO:0007669"/>
    <property type="project" value="UniProtKB-KW"/>
</dbReference>
<feature type="compositionally biased region" description="Low complexity" evidence="12">
    <location>
        <begin position="182"/>
        <end position="195"/>
    </location>
</feature>
<dbReference type="PANTHER" id="PTHR22624">
    <property type="entry name" value="CYSTEINE PROTEASE ATG4"/>
    <property type="match status" value="1"/>
</dbReference>
<gene>
    <name evidence="14" type="ORF">BSL78_25506</name>
</gene>
<feature type="region of interest" description="Disordered" evidence="12">
    <location>
        <begin position="168"/>
        <end position="223"/>
    </location>
</feature>
<feature type="compositionally biased region" description="Low complexity" evidence="12">
    <location>
        <begin position="91"/>
        <end position="103"/>
    </location>
</feature>
<dbReference type="GO" id="GO:0034727">
    <property type="term" value="P:piecemeal microautophagy of the nucleus"/>
    <property type="evidence" value="ECO:0007669"/>
    <property type="project" value="TreeGrafter"/>
</dbReference>
<keyword evidence="15" id="KW-1185">Reference proteome</keyword>
<dbReference type="STRING" id="307972.A0A2G8JPK3"/>
<keyword evidence="6 11" id="KW-0378">Hydrolase</keyword>
<name>A0A2G8JPK3_STIJA</name>
<dbReference type="InterPro" id="IPR046792">
    <property type="entry name" value="Peptidase_C54_cat"/>
</dbReference>
<evidence type="ECO:0000256" key="9">
    <source>
        <dbReference type="ARBA" id="ARBA00023006"/>
    </source>
</evidence>
<keyword evidence="5 11" id="KW-0645">Protease</keyword>
<dbReference type="GO" id="GO:0016485">
    <property type="term" value="P:protein processing"/>
    <property type="evidence" value="ECO:0007669"/>
    <property type="project" value="TreeGrafter"/>
</dbReference>
<evidence type="ECO:0000256" key="7">
    <source>
        <dbReference type="ARBA" id="ARBA00022807"/>
    </source>
</evidence>
<evidence type="ECO:0000259" key="13">
    <source>
        <dbReference type="Pfam" id="PF03416"/>
    </source>
</evidence>
<feature type="compositionally biased region" description="Low complexity" evidence="12">
    <location>
        <begin position="35"/>
        <end position="53"/>
    </location>
</feature>
<feature type="domain" description="Peptidase C54 catalytic" evidence="13">
    <location>
        <begin position="781"/>
        <end position="927"/>
    </location>
</feature>
<accession>A0A2G8JPK3</accession>